<sequence length="288" mass="33209">MRSDLIDTFGFRFKQSNQVPIHLYAIGEECHTAHYDWLGTDRPDTNTLLFQYTLSGSGIFSTGGKEMTLNKNEAFLVNIPSEHRYYLPADSDHWHFFYLTLAGDFATQYTQRSSIASPVFKMPEDSAVIHQLKMMLSLAKNDQFTSLFQASKESYHFLMNLQAYLSDLSHHTFPPAIEQAIAFMTAHFNEDLDVTSISEVSGLSIYHFSRLFKQMTGTTPIDFLTDIRLHHACERLANTNETIHTIARATGYQNGNYFSKVFKKQFGTTPSLYRKDKQRFFERTWTIL</sequence>
<reference evidence="5 6" key="1">
    <citation type="submission" date="2016-10" db="EMBL/GenBank/DDBJ databases">
        <authorList>
            <person name="de Groot N.N."/>
        </authorList>
    </citation>
    <scope>NUCLEOTIDE SEQUENCE [LARGE SCALE GENOMIC DNA]</scope>
    <source>
        <strain evidence="5 6">DSM 17074</strain>
    </source>
</reference>
<evidence type="ECO:0000256" key="1">
    <source>
        <dbReference type="ARBA" id="ARBA00023015"/>
    </source>
</evidence>
<dbReference type="PRINTS" id="PR00032">
    <property type="entry name" value="HTHARAC"/>
</dbReference>
<dbReference type="PROSITE" id="PS00041">
    <property type="entry name" value="HTH_ARAC_FAMILY_1"/>
    <property type="match status" value="1"/>
</dbReference>
<dbReference type="EMBL" id="FPAI01000024">
    <property type="protein sequence ID" value="SFS98617.1"/>
    <property type="molecule type" value="Genomic_DNA"/>
</dbReference>
<dbReference type="Proteomes" id="UP000199139">
    <property type="component" value="Unassembled WGS sequence"/>
</dbReference>
<evidence type="ECO:0000259" key="4">
    <source>
        <dbReference type="PROSITE" id="PS01124"/>
    </source>
</evidence>
<dbReference type="InterPro" id="IPR003313">
    <property type="entry name" value="AraC-bd"/>
</dbReference>
<dbReference type="InterPro" id="IPR037923">
    <property type="entry name" value="HTH-like"/>
</dbReference>
<evidence type="ECO:0000313" key="6">
    <source>
        <dbReference type="Proteomes" id="UP000199139"/>
    </source>
</evidence>
<dbReference type="PROSITE" id="PS01124">
    <property type="entry name" value="HTH_ARAC_FAMILY_2"/>
    <property type="match status" value="1"/>
</dbReference>
<dbReference type="InterPro" id="IPR018060">
    <property type="entry name" value="HTH_AraC"/>
</dbReference>
<organism evidence="5 6">
    <name type="scientific">Halolactibacillus miurensis</name>
    <dbReference type="NCBI Taxonomy" id="306541"/>
    <lineage>
        <taxon>Bacteria</taxon>
        <taxon>Bacillati</taxon>
        <taxon>Bacillota</taxon>
        <taxon>Bacilli</taxon>
        <taxon>Bacillales</taxon>
        <taxon>Bacillaceae</taxon>
        <taxon>Halolactibacillus</taxon>
    </lineage>
</organism>
<dbReference type="InterPro" id="IPR018062">
    <property type="entry name" value="HTH_AraC-typ_CS"/>
</dbReference>
<dbReference type="InterPro" id="IPR020449">
    <property type="entry name" value="Tscrpt_reg_AraC-type_HTH"/>
</dbReference>
<keyword evidence="2" id="KW-0238">DNA-binding</keyword>
<protein>
    <submittedName>
        <fullName evidence="5">AraC-like ligand binding domain-containing protein</fullName>
    </submittedName>
</protein>
<dbReference type="STRING" id="306541.SAMN05421668_12411"/>
<dbReference type="AlphaFoldDB" id="A0A1I6UBF4"/>
<dbReference type="SMART" id="SM00342">
    <property type="entry name" value="HTH_ARAC"/>
    <property type="match status" value="1"/>
</dbReference>
<dbReference type="SUPFAM" id="SSF51215">
    <property type="entry name" value="Regulatory protein AraC"/>
    <property type="match status" value="1"/>
</dbReference>
<name>A0A1I6UBF4_9BACI</name>
<dbReference type="GO" id="GO:0003700">
    <property type="term" value="F:DNA-binding transcription factor activity"/>
    <property type="evidence" value="ECO:0007669"/>
    <property type="project" value="InterPro"/>
</dbReference>
<dbReference type="PANTHER" id="PTHR43280:SF30">
    <property type="entry name" value="MMSAB OPERON REGULATORY PROTEIN"/>
    <property type="match status" value="1"/>
</dbReference>
<dbReference type="SUPFAM" id="SSF46689">
    <property type="entry name" value="Homeodomain-like"/>
    <property type="match status" value="2"/>
</dbReference>
<accession>A0A1I6UBF4</accession>
<dbReference type="OrthoDB" id="2237754at2"/>
<proteinExistence type="predicted"/>
<dbReference type="InterPro" id="IPR009057">
    <property type="entry name" value="Homeodomain-like_sf"/>
</dbReference>
<dbReference type="PANTHER" id="PTHR43280">
    <property type="entry name" value="ARAC-FAMILY TRANSCRIPTIONAL REGULATOR"/>
    <property type="match status" value="1"/>
</dbReference>
<dbReference type="Gene3D" id="1.10.10.60">
    <property type="entry name" value="Homeodomain-like"/>
    <property type="match status" value="2"/>
</dbReference>
<dbReference type="Gene3D" id="2.60.120.280">
    <property type="entry name" value="Regulatory protein AraC"/>
    <property type="match status" value="1"/>
</dbReference>
<dbReference type="Pfam" id="PF12833">
    <property type="entry name" value="HTH_18"/>
    <property type="match status" value="1"/>
</dbReference>
<gene>
    <name evidence="5" type="ORF">SAMN05421668_12411</name>
</gene>
<evidence type="ECO:0000313" key="5">
    <source>
        <dbReference type="EMBL" id="SFS98617.1"/>
    </source>
</evidence>
<dbReference type="GO" id="GO:0043565">
    <property type="term" value="F:sequence-specific DNA binding"/>
    <property type="evidence" value="ECO:0007669"/>
    <property type="project" value="InterPro"/>
</dbReference>
<keyword evidence="1" id="KW-0805">Transcription regulation</keyword>
<keyword evidence="3" id="KW-0804">Transcription</keyword>
<feature type="domain" description="HTH araC/xylS-type" evidence="4">
    <location>
        <begin position="178"/>
        <end position="276"/>
    </location>
</feature>
<dbReference type="Pfam" id="PF02311">
    <property type="entry name" value="AraC_binding"/>
    <property type="match status" value="1"/>
</dbReference>
<evidence type="ECO:0000256" key="3">
    <source>
        <dbReference type="ARBA" id="ARBA00023163"/>
    </source>
</evidence>
<evidence type="ECO:0000256" key="2">
    <source>
        <dbReference type="ARBA" id="ARBA00023125"/>
    </source>
</evidence>
<dbReference type="RefSeq" id="WP_062323229.1">
    <property type="nucleotide sequence ID" value="NZ_BJWJ01000038.1"/>
</dbReference>